<feature type="chain" id="PRO_5002435071" evidence="1">
    <location>
        <begin position="22"/>
        <end position="120"/>
    </location>
</feature>
<evidence type="ECO:0000256" key="1">
    <source>
        <dbReference type="SAM" id="SignalP"/>
    </source>
</evidence>
<accession>A0A0E9X707</accession>
<sequence length="120" mass="13802">MGLLFFLRLLDSFYAFTLILALGKRCSFCPHSQSLSSTMDIHDLMTVLATFCWEYFCENWIATSVKIYTSPAYLAIMQAKSKKSGYHTVASIFLLLQRMFYIVASMINLFACVKQRLQLL</sequence>
<dbReference type="AlphaFoldDB" id="A0A0E9X707"/>
<feature type="signal peptide" evidence="1">
    <location>
        <begin position="1"/>
        <end position="21"/>
    </location>
</feature>
<organism evidence="2">
    <name type="scientific">Anguilla anguilla</name>
    <name type="common">European freshwater eel</name>
    <name type="synonym">Muraena anguilla</name>
    <dbReference type="NCBI Taxonomy" id="7936"/>
    <lineage>
        <taxon>Eukaryota</taxon>
        <taxon>Metazoa</taxon>
        <taxon>Chordata</taxon>
        <taxon>Craniata</taxon>
        <taxon>Vertebrata</taxon>
        <taxon>Euteleostomi</taxon>
        <taxon>Actinopterygii</taxon>
        <taxon>Neopterygii</taxon>
        <taxon>Teleostei</taxon>
        <taxon>Anguilliformes</taxon>
        <taxon>Anguillidae</taxon>
        <taxon>Anguilla</taxon>
    </lineage>
</organism>
<proteinExistence type="predicted"/>
<name>A0A0E9X707_ANGAN</name>
<protein>
    <submittedName>
        <fullName evidence="2">Uncharacterized protein</fullName>
    </submittedName>
</protein>
<evidence type="ECO:0000313" key="2">
    <source>
        <dbReference type="EMBL" id="JAH98379.1"/>
    </source>
</evidence>
<reference evidence="2" key="2">
    <citation type="journal article" date="2015" name="Fish Shellfish Immunol.">
        <title>Early steps in the European eel (Anguilla anguilla)-Vibrio vulnificus interaction in the gills: Role of the RtxA13 toxin.</title>
        <authorList>
            <person name="Callol A."/>
            <person name="Pajuelo D."/>
            <person name="Ebbesson L."/>
            <person name="Teles M."/>
            <person name="MacKenzie S."/>
            <person name="Amaro C."/>
        </authorList>
    </citation>
    <scope>NUCLEOTIDE SEQUENCE</scope>
</reference>
<keyword evidence="1" id="KW-0732">Signal</keyword>
<reference evidence="2" key="1">
    <citation type="submission" date="2014-11" db="EMBL/GenBank/DDBJ databases">
        <authorList>
            <person name="Amaro Gonzalez C."/>
        </authorList>
    </citation>
    <scope>NUCLEOTIDE SEQUENCE</scope>
</reference>
<dbReference type="EMBL" id="GBXM01010198">
    <property type="protein sequence ID" value="JAH98379.1"/>
    <property type="molecule type" value="Transcribed_RNA"/>
</dbReference>